<dbReference type="Proteomes" id="UP000177528">
    <property type="component" value="Unassembled WGS sequence"/>
</dbReference>
<gene>
    <name evidence="2" type="ORF">A3D99_01850</name>
</gene>
<evidence type="ECO:0000313" key="3">
    <source>
        <dbReference type="Proteomes" id="UP000177528"/>
    </source>
</evidence>
<accession>A0A1G1X287</accession>
<protein>
    <recommendedName>
        <fullName evidence="4">Polysaccharide chain length determinant N-terminal domain-containing protein</fullName>
    </recommendedName>
</protein>
<organism evidence="2 3">
    <name type="scientific">Candidatus Andersenbacteria bacterium RIFCSPHIGHO2_12_FULL_45_11</name>
    <dbReference type="NCBI Taxonomy" id="1797281"/>
    <lineage>
        <taxon>Bacteria</taxon>
        <taxon>Candidatus Anderseniibacteriota</taxon>
    </lineage>
</organism>
<proteinExistence type="predicted"/>
<keyword evidence="1" id="KW-0812">Transmembrane</keyword>
<evidence type="ECO:0000256" key="1">
    <source>
        <dbReference type="SAM" id="Phobius"/>
    </source>
</evidence>
<keyword evidence="1" id="KW-1133">Transmembrane helix</keyword>
<dbReference type="AlphaFoldDB" id="A0A1G1X287"/>
<name>A0A1G1X287_9BACT</name>
<evidence type="ECO:0008006" key="4">
    <source>
        <dbReference type="Google" id="ProtNLM"/>
    </source>
</evidence>
<comment type="caution">
    <text evidence="2">The sequence shown here is derived from an EMBL/GenBank/DDBJ whole genome shotgun (WGS) entry which is preliminary data.</text>
</comment>
<feature type="transmembrane region" description="Helical" evidence="1">
    <location>
        <begin position="175"/>
        <end position="196"/>
    </location>
</feature>
<keyword evidence="1" id="KW-0472">Membrane</keyword>
<reference evidence="2 3" key="1">
    <citation type="journal article" date="2016" name="Nat. Commun.">
        <title>Thousands of microbial genomes shed light on interconnected biogeochemical processes in an aquifer system.</title>
        <authorList>
            <person name="Anantharaman K."/>
            <person name="Brown C.T."/>
            <person name="Hug L.A."/>
            <person name="Sharon I."/>
            <person name="Castelle C.J."/>
            <person name="Probst A.J."/>
            <person name="Thomas B.C."/>
            <person name="Singh A."/>
            <person name="Wilkins M.J."/>
            <person name="Karaoz U."/>
            <person name="Brodie E.L."/>
            <person name="Williams K.H."/>
            <person name="Hubbard S.S."/>
            <person name="Banfield J.F."/>
        </authorList>
    </citation>
    <scope>NUCLEOTIDE SEQUENCE [LARGE SCALE GENOMIC DNA]</scope>
</reference>
<dbReference type="EMBL" id="MHHR01000022">
    <property type="protein sequence ID" value="OGY34119.1"/>
    <property type="molecule type" value="Genomic_DNA"/>
</dbReference>
<sequence>MRDDVFEILSSTTPRILVASFILALIAYGMALKIPVSYDVHLSYVVSQQEREASPQFRYDGYYALSATDLFTATLAAWVAEPHIIAQAYKAADIQIPTYDAINLTKHVRSVKAAPGLVNITVSDSSRQAAEAVAKGITQIIPPFIEEQNTAGTPAVSFRSTLSGPWTGMSRVAPFPITLVVFVFALVSQILWILFFR</sequence>
<feature type="transmembrane region" description="Helical" evidence="1">
    <location>
        <begin position="12"/>
        <end position="31"/>
    </location>
</feature>
<evidence type="ECO:0000313" key="2">
    <source>
        <dbReference type="EMBL" id="OGY34119.1"/>
    </source>
</evidence>